<dbReference type="InterPro" id="IPR013320">
    <property type="entry name" value="ConA-like_dom_sf"/>
</dbReference>
<dbReference type="EMBL" id="LT854705">
    <property type="protein sequence ID" value="SMS13912.1"/>
    <property type="molecule type" value="Genomic_DNA"/>
</dbReference>
<dbReference type="Pfam" id="PF18483">
    <property type="entry name" value="Lectin_L-type_dom"/>
    <property type="match status" value="1"/>
</dbReference>
<proteinExistence type="predicted"/>
<sequence length="717" mass="77204">MELRDAGRICLALLGLVCFWGPVTSVHAETAQEFIAKAPQGIALTNAFVTGESVTDSQQQNSAKVITAQGSASQTQAVLVTSAPQQVGTIWSQPGNEFDLTHDVTTSMWMYFGDKREKAADGMALVIHNDPRGLKAMPQFTDKIFGETLGVWGVDNQNTRTDPQAIAATAIQNSWALEFDTFLNKTADYAGAGLGTSFDTKLKGPHIASNYPGDAASYQLNRVTPGILAWDKTPRYYFNLNHVQPIQGDKNLLANGQWHHITLDWQSHTQTMTYTFDDKDPQTGEPLPGKQQAVKLDLQKIDPEKTGKATWGFTGATGSSYANNLVIFENVPGLVETDATATLTDLNTGKVLTDGASTRGTHEVQLDYDLTYEGGKQDWKDVTAKLNLPDNLEFEKINVTYANGDRQTVDPDKVADNQLTFKLDSALSATNQTAKIRLTGTVADQKQASEVAAKTSTFTAVNGVTTTDTVHFTIEPKLDIDLLLTSAATVTIPAGETTTIKAQVFVPEGITITNADLTVHPTLNGKALPGEPIDDPDDNLSGKVRYTPAVEDLTVGKNTIDLYVEDNYGNRSNTITATVNVTGGLTFDQVAKQSSFQQTTLTGSTQRVKRTNDWSVRVVDSRAAGAKWHLQAAVGDFTTSDGQKLAGGLTYSDGQSQIQLNGTPTTIHQGQSSANQDVTDVVDDWTDDTGIQLTVAGHAVSGDYSGQIDWTLTDAPA</sequence>
<dbReference type="SUPFAM" id="SSF49899">
    <property type="entry name" value="Concanavalin A-like lectins/glucanases"/>
    <property type="match status" value="1"/>
</dbReference>
<dbReference type="Proteomes" id="UP000195412">
    <property type="component" value="Chromosome I"/>
</dbReference>
<reference evidence="2" key="1">
    <citation type="submission" date="2017-05" db="EMBL/GenBank/DDBJ databases">
        <authorList>
            <person name="Papadimitriou K."/>
        </authorList>
    </citation>
    <scope>NUCLEOTIDE SEQUENCE [LARGE SCALE GENOMIC DNA]</scope>
    <source>
        <strain evidence="2">ACA-DC 3411</strain>
    </source>
</reference>
<accession>A0A1Y6JXU4</accession>
<evidence type="ECO:0000313" key="2">
    <source>
        <dbReference type="Proteomes" id="UP000195412"/>
    </source>
</evidence>
<protein>
    <submittedName>
        <fullName evidence="1">Extracellular protein</fullName>
    </submittedName>
</protein>
<dbReference type="KEGG" id="lzy:LZ3411_0862"/>
<name>A0A1Y6JXU4_9LACO</name>
<gene>
    <name evidence="1" type="ORF">LZ3411_0862</name>
</gene>
<dbReference type="AlphaFoldDB" id="A0A1Y6JXU4"/>
<dbReference type="Gene3D" id="2.60.120.200">
    <property type="match status" value="1"/>
</dbReference>
<organism evidence="1 2">
    <name type="scientific">Levilactobacillus zymae</name>
    <dbReference type="NCBI Taxonomy" id="267363"/>
    <lineage>
        <taxon>Bacteria</taxon>
        <taxon>Bacillati</taxon>
        <taxon>Bacillota</taxon>
        <taxon>Bacilli</taxon>
        <taxon>Lactobacillales</taxon>
        <taxon>Lactobacillaceae</taxon>
        <taxon>Levilactobacillus</taxon>
    </lineage>
</organism>
<dbReference type="RefSeq" id="WP_087741784.1">
    <property type="nucleotide sequence ID" value="NZ_LT854705.1"/>
</dbReference>
<evidence type="ECO:0000313" key="1">
    <source>
        <dbReference type="EMBL" id="SMS13912.1"/>
    </source>
</evidence>